<keyword evidence="1" id="KW-0175">Coiled coil</keyword>
<feature type="region of interest" description="Disordered" evidence="2">
    <location>
        <begin position="1"/>
        <end position="31"/>
    </location>
</feature>
<evidence type="ECO:0000256" key="2">
    <source>
        <dbReference type="SAM" id="MobiDB-lite"/>
    </source>
</evidence>
<reference evidence="3 4" key="1">
    <citation type="journal article" date="2023" name="Plants (Basel)">
        <title>Bridging the Gap: Combining Genomics and Transcriptomics Approaches to Understand Stylosanthes scabra, an Orphan Legume from the Brazilian Caatinga.</title>
        <authorList>
            <person name="Ferreira-Neto J.R.C."/>
            <person name="da Silva M.D."/>
            <person name="Binneck E."/>
            <person name="de Melo N.F."/>
            <person name="da Silva R.H."/>
            <person name="de Melo A.L.T.M."/>
            <person name="Pandolfi V."/>
            <person name="Bustamante F.O."/>
            <person name="Brasileiro-Vidal A.C."/>
            <person name="Benko-Iseppon A.M."/>
        </authorList>
    </citation>
    <scope>NUCLEOTIDE SEQUENCE [LARGE SCALE GENOMIC DNA]</scope>
    <source>
        <tissue evidence="3">Leaves</tissue>
    </source>
</reference>
<evidence type="ECO:0000313" key="4">
    <source>
        <dbReference type="Proteomes" id="UP001341840"/>
    </source>
</evidence>
<protein>
    <submittedName>
        <fullName evidence="3">Uncharacterized protein</fullName>
    </submittedName>
</protein>
<name>A0ABU6RIR0_9FABA</name>
<sequence>MLRELTEGQQATPKILTQSTHSPQPSQGGTTINKAVGILTNNLKTANPIPPINLKIHQTNATNHHTTTNNSNQPSYEDTLRASHQENKEMREAQKRIEAQISNLAEMLKQFTNQTTTNSSTPPPNQSPLPSQPLPNPKGGLNMVQKKDEEIKKKKEVDRTMNASTLMIQKRKLRMKKKRRWKKMKRKKKR</sequence>
<dbReference type="Proteomes" id="UP001341840">
    <property type="component" value="Unassembled WGS sequence"/>
</dbReference>
<keyword evidence="4" id="KW-1185">Reference proteome</keyword>
<proteinExistence type="predicted"/>
<feature type="region of interest" description="Disordered" evidence="2">
    <location>
        <begin position="114"/>
        <end position="190"/>
    </location>
</feature>
<comment type="caution">
    <text evidence="3">The sequence shown here is derived from an EMBL/GenBank/DDBJ whole genome shotgun (WGS) entry which is preliminary data.</text>
</comment>
<feature type="compositionally biased region" description="Basic residues" evidence="2">
    <location>
        <begin position="169"/>
        <end position="190"/>
    </location>
</feature>
<feature type="coiled-coil region" evidence="1">
    <location>
        <begin position="76"/>
        <end position="114"/>
    </location>
</feature>
<gene>
    <name evidence="3" type="ORF">PIB30_054098</name>
</gene>
<dbReference type="EMBL" id="JASCZI010030617">
    <property type="protein sequence ID" value="MED6123912.1"/>
    <property type="molecule type" value="Genomic_DNA"/>
</dbReference>
<feature type="compositionally biased region" description="Pro residues" evidence="2">
    <location>
        <begin position="121"/>
        <end position="136"/>
    </location>
</feature>
<feature type="compositionally biased region" description="Basic and acidic residues" evidence="2">
    <location>
        <begin position="145"/>
        <end position="159"/>
    </location>
</feature>
<accession>A0ABU6RIR0</accession>
<evidence type="ECO:0000313" key="3">
    <source>
        <dbReference type="EMBL" id="MED6123912.1"/>
    </source>
</evidence>
<feature type="compositionally biased region" description="Polar residues" evidence="2">
    <location>
        <begin position="7"/>
        <end position="31"/>
    </location>
</feature>
<organism evidence="3 4">
    <name type="scientific">Stylosanthes scabra</name>
    <dbReference type="NCBI Taxonomy" id="79078"/>
    <lineage>
        <taxon>Eukaryota</taxon>
        <taxon>Viridiplantae</taxon>
        <taxon>Streptophyta</taxon>
        <taxon>Embryophyta</taxon>
        <taxon>Tracheophyta</taxon>
        <taxon>Spermatophyta</taxon>
        <taxon>Magnoliopsida</taxon>
        <taxon>eudicotyledons</taxon>
        <taxon>Gunneridae</taxon>
        <taxon>Pentapetalae</taxon>
        <taxon>rosids</taxon>
        <taxon>fabids</taxon>
        <taxon>Fabales</taxon>
        <taxon>Fabaceae</taxon>
        <taxon>Papilionoideae</taxon>
        <taxon>50 kb inversion clade</taxon>
        <taxon>dalbergioids sensu lato</taxon>
        <taxon>Dalbergieae</taxon>
        <taxon>Pterocarpus clade</taxon>
        <taxon>Stylosanthes</taxon>
    </lineage>
</organism>
<evidence type="ECO:0000256" key="1">
    <source>
        <dbReference type="SAM" id="Coils"/>
    </source>
</evidence>